<proteinExistence type="predicted"/>
<evidence type="ECO:0000313" key="2">
    <source>
        <dbReference type="EMBL" id="BBZ15043.1"/>
    </source>
</evidence>
<evidence type="ECO:0000256" key="1">
    <source>
        <dbReference type="SAM" id="MobiDB-lite"/>
    </source>
</evidence>
<evidence type="ECO:0000313" key="3">
    <source>
        <dbReference type="EMBL" id="ORA29867.1"/>
    </source>
</evidence>
<name>A0A7I7WEV6_9MYCO</name>
<reference evidence="3 4" key="1">
    <citation type="submission" date="2016-12" db="EMBL/GenBank/DDBJ databases">
        <title>The new phylogeny of genus Mycobacterium.</title>
        <authorList>
            <person name="Tortoli E."/>
            <person name="Trovato A."/>
            <person name="Cirillo D.M."/>
        </authorList>
    </citation>
    <scope>NUCLEOTIDE SEQUENCE [LARGE SCALE GENOMIC DNA]</scope>
    <source>
        <strain evidence="3 4">DSM 44624</strain>
    </source>
</reference>
<sequence length="223" mass="23476">MPAPIATSAIGAAADYDRQMAQGPEGGRLWRRRRQSSAPGSLSDKVYPYLVTDEYPDVLSTPAQAQRRIGHGLSVALVSPMGPPSAQVVGAIGAADLKAAGIDLVTAYTHADRNLSLALSNRQITLEFFERGPAGAPAVVISGHWLAATTLVASGLRDRMSTLLGDEIVAAAPHRELLFLFGTETTTAMTDVIDEEFRRAAKPLTAGLFTLGNDGPAPLAGWD</sequence>
<dbReference type="Proteomes" id="UP000192441">
    <property type="component" value="Unassembled WGS sequence"/>
</dbReference>
<keyword evidence="2" id="KW-0614">Plasmid</keyword>
<geneLocation type="plasmid" evidence="2 5">
    <name>pJCM12687</name>
</geneLocation>
<dbReference type="EMBL" id="AP022607">
    <property type="protein sequence ID" value="BBZ15043.1"/>
    <property type="molecule type" value="Genomic_DNA"/>
</dbReference>
<reference evidence="2" key="3">
    <citation type="submission" date="2020-02" db="EMBL/GenBank/DDBJ databases">
        <authorList>
            <person name="Matsumoto Y."/>
            <person name="Motooka D."/>
            <person name="Nakamura S."/>
        </authorList>
    </citation>
    <scope>NUCLEOTIDE SEQUENCE</scope>
    <source>
        <strain evidence="2">JCM 12687</strain>
        <plasmid evidence="2">pJCM12687</plasmid>
    </source>
</reference>
<feature type="region of interest" description="Disordered" evidence="1">
    <location>
        <begin position="21"/>
        <end position="41"/>
    </location>
</feature>
<dbReference type="AlphaFoldDB" id="A0A7I7WEV6"/>
<organism evidence="3 4">
    <name type="scientific">Mycobacterium branderi</name>
    <dbReference type="NCBI Taxonomy" id="43348"/>
    <lineage>
        <taxon>Bacteria</taxon>
        <taxon>Bacillati</taxon>
        <taxon>Actinomycetota</taxon>
        <taxon>Actinomycetes</taxon>
        <taxon>Mycobacteriales</taxon>
        <taxon>Mycobacteriaceae</taxon>
        <taxon>Mycobacterium</taxon>
    </lineage>
</organism>
<dbReference type="OrthoDB" id="4714240at2"/>
<dbReference type="RefSeq" id="WP_083134631.1">
    <property type="nucleotide sequence ID" value="NZ_AP022607.1"/>
</dbReference>
<evidence type="ECO:0000313" key="4">
    <source>
        <dbReference type="Proteomes" id="UP000192441"/>
    </source>
</evidence>
<keyword evidence="5" id="KW-1185">Reference proteome</keyword>
<accession>A0A7I7WEV6</accession>
<evidence type="ECO:0000313" key="5">
    <source>
        <dbReference type="Proteomes" id="UP000467379"/>
    </source>
</evidence>
<dbReference type="Proteomes" id="UP000467379">
    <property type="component" value="Plasmid pJCM12687"/>
</dbReference>
<dbReference type="EMBL" id="MVHM01000034">
    <property type="protein sequence ID" value="ORA29867.1"/>
    <property type="molecule type" value="Genomic_DNA"/>
</dbReference>
<protein>
    <submittedName>
        <fullName evidence="3">Uncharacterized protein</fullName>
    </submittedName>
</protein>
<gene>
    <name evidence="3" type="ORF">BST20_27840</name>
    <name evidence="2" type="ORF">MBRA_52380</name>
</gene>
<reference evidence="2 5" key="2">
    <citation type="journal article" date="2019" name="Emerg. Microbes Infect.">
        <title>Comprehensive subspecies identification of 175 nontuberculous mycobacteria species based on 7547 genomic profiles.</title>
        <authorList>
            <person name="Matsumoto Y."/>
            <person name="Kinjo T."/>
            <person name="Motooka D."/>
            <person name="Nabeya D."/>
            <person name="Jung N."/>
            <person name="Uechi K."/>
            <person name="Horii T."/>
            <person name="Iida T."/>
            <person name="Fujita J."/>
            <person name="Nakamura S."/>
        </authorList>
    </citation>
    <scope>NUCLEOTIDE SEQUENCE [LARGE SCALE GENOMIC DNA]</scope>
    <source>
        <strain evidence="2 5">JCM 12687</strain>
        <plasmid evidence="2">pJCM12687</plasmid>
    </source>
</reference>